<evidence type="ECO:0000313" key="8">
    <source>
        <dbReference type="EMBL" id="QNQ90943.1"/>
    </source>
</evidence>
<protein>
    <submittedName>
        <fullName evidence="8">EamA family transporter</fullName>
    </submittedName>
</protein>
<dbReference type="EMBL" id="CP046884">
    <property type="protein sequence ID" value="QNQ90943.1"/>
    <property type="molecule type" value="Genomic_DNA"/>
</dbReference>
<keyword evidence="4 6" id="KW-1133">Transmembrane helix</keyword>
<comment type="similarity">
    <text evidence="2">Belongs to the EamA transporter family.</text>
</comment>
<feature type="transmembrane region" description="Helical" evidence="6">
    <location>
        <begin position="139"/>
        <end position="160"/>
    </location>
</feature>
<evidence type="ECO:0000256" key="1">
    <source>
        <dbReference type="ARBA" id="ARBA00004141"/>
    </source>
</evidence>
<evidence type="ECO:0000256" key="2">
    <source>
        <dbReference type="ARBA" id="ARBA00007362"/>
    </source>
</evidence>
<feature type="transmembrane region" description="Helical" evidence="6">
    <location>
        <begin position="86"/>
        <end position="107"/>
    </location>
</feature>
<dbReference type="SUPFAM" id="SSF103481">
    <property type="entry name" value="Multidrug resistance efflux transporter EmrE"/>
    <property type="match status" value="2"/>
</dbReference>
<dbReference type="KEGG" id="cpoy:GP475_10110"/>
<dbReference type="InterPro" id="IPR000620">
    <property type="entry name" value="EamA_dom"/>
</dbReference>
<dbReference type="InterPro" id="IPR050638">
    <property type="entry name" value="AA-Vitamin_Transporters"/>
</dbReference>
<gene>
    <name evidence="8" type="ORF">GP475_10110</name>
</gene>
<evidence type="ECO:0000256" key="3">
    <source>
        <dbReference type="ARBA" id="ARBA00022692"/>
    </source>
</evidence>
<dbReference type="PANTHER" id="PTHR32322:SF2">
    <property type="entry name" value="EAMA DOMAIN-CONTAINING PROTEIN"/>
    <property type="match status" value="1"/>
</dbReference>
<dbReference type="GO" id="GO:0016020">
    <property type="term" value="C:membrane"/>
    <property type="evidence" value="ECO:0007669"/>
    <property type="project" value="UniProtKB-SubCell"/>
</dbReference>
<dbReference type="AlphaFoldDB" id="A0A7H0SQW8"/>
<accession>A0A7H0SQW8</accession>
<feature type="transmembrane region" description="Helical" evidence="6">
    <location>
        <begin position="285"/>
        <end position="304"/>
    </location>
</feature>
<dbReference type="Pfam" id="PF00892">
    <property type="entry name" value="EamA"/>
    <property type="match status" value="2"/>
</dbReference>
<dbReference type="PANTHER" id="PTHR32322">
    <property type="entry name" value="INNER MEMBRANE TRANSPORTER"/>
    <property type="match status" value="1"/>
</dbReference>
<proteinExistence type="inferred from homology"/>
<feature type="transmembrane region" description="Helical" evidence="6">
    <location>
        <begin position="229"/>
        <end position="250"/>
    </location>
</feature>
<keyword evidence="5 6" id="KW-0472">Membrane</keyword>
<feature type="domain" description="EamA" evidence="7">
    <location>
        <begin position="169"/>
        <end position="300"/>
    </location>
</feature>
<feature type="transmembrane region" description="Helical" evidence="6">
    <location>
        <begin position="25"/>
        <end position="46"/>
    </location>
</feature>
<dbReference type="InterPro" id="IPR037185">
    <property type="entry name" value="EmrE-like"/>
</dbReference>
<keyword evidence="3 6" id="KW-0812">Transmembrane</keyword>
<sequence length="309" mass="32600">MSINSSAFALSEEPLSPSRRSHAGLWWGLLGVIAFSFTVPLTKVALRDDHLSALFVGSGRSVIAGILAIIALRWTRQPLPRGQQWIQVAVVAIGAVLGFPLLTSYALHVTPASHGAVVIALLPAATAVIAVLRTKEQPGALFWGSALAGAIAAVIFALHSSGSLSTLTWPDLLLFLAVALCAIGYAEGGVLSRSLGSWQTISWALVISLPLMTLFSGVALVHHPPSGGLTTWLAFAYLSVISMFLGFFAWYHGLALGPMSQVSQIQLSQPVMSLLWAWLLLGEHITLGTVIGGFVVIACALSAVRARVH</sequence>
<evidence type="ECO:0000313" key="9">
    <source>
        <dbReference type="Proteomes" id="UP000516320"/>
    </source>
</evidence>
<feature type="domain" description="EamA" evidence="7">
    <location>
        <begin position="23"/>
        <end position="156"/>
    </location>
</feature>
<dbReference type="Proteomes" id="UP000516320">
    <property type="component" value="Chromosome"/>
</dbReference>
<feature type="transmembrane region" description="Helical" evidence="6">
    <location>
        <begin position="172"/>
        <end position="191"/>
    </location>
</feature>
<name>A0A7H0SQW8_9CORY</name>
<feature type="transmembrane region" description="Helical" evidence="6">
    <location>
        <begin position="113"/>
        <end position="132"/>
    </location>
</feature>
<keyword evidence="9" id="KW-1185">Reference proteome</keyword>
<comment type="subcellular location">
    <subcellularLocation>
        <location evidence="1">Membrane</location>
        <topology evidence="1">Multi-pass membrane protein</topology>
    </subcellularLocation>
</comment>
<evidence type="ECO:0000256" key="4">
    <source>
        <dbReference type="ARBA" id="ARBA00022989"/>
    </source>
</evidence>
<reference evidence="8 9" key="1">
    <citation type="submission" date="2019-12" db="EMBL/GenBank/DDBJ databases">
        <title>Corynebacterium sp. nov., isolated from feces of the Anser Albifrons in China.</title>
        <authorList>
            <person name="Liu Q."/>
        </authorList>
    </citation>
    <scope>NUCLEOTIDE SEQUENCE [LARGE SCALE GENOMIC DNA]</scope>
    <source>
        <strain evidence="8 9">4H37-19</strain>
    </source>
</reference>
<evidence type="ECO:0000259" key="7">
    <source>
        <dbReference type="Pfam" id="PF00892"/>
    </source>
</evidence>
<evidence type="ECO:0000256" key="6">
    <source>
        <dbReference type="SAM" id="Phobius"/>
    </source>
</evidence>
<feature type="transmembrane region" description="Helical" evidence="6">
    <location>
        <begin position="52"/>
        <end position="74"/>
    </location>
</feature>
<organism evidence="8 9">
    <name type="scientific">Corynebacterium poyangense</name>
    <dbReference type="NCBI Taxonomy" id="2684405"/>
    <lineage>
        <taxon>Bacteria</taxon>
        <taxon>Bacillati</taxon>
        <taxon>Actinomycetota</taxon>
        <taxon>Actinomycetes</taxon>
        <taxon>Mycobacteriales</taxon>
        <taxon>Corynebacteriaceae</taxon>
        <taxon>Corynebacterium</taxon>
    </lineage>
</organism>
<dbReference type="RefSeq" id="WP_187974252.1">
    <property type="nucleotide sequence ID" value="NZ_CP046884.1"/>
</dbReference>
<feature type="transmembrane region" description="Helical" evidence="6">
    <location>
        <begin position="203"/>
        <end position="223"/>
    </location>
</feature>
<evidence type="ECO:0000256" key="5">
    <source>
        <dbReference type="ARBA" id="ARBA00023136"/>
    </source>
</evidence>